<dbReference type="AlphaFoldDB" id="A0A0M5KY10"/>
<accession>A0A0M5KY10</accession>
<gene>
    <name evidence="1" type="ORF">AMC99_00145</name>
</gene>
<organism evidence="1 2">
    <name type="scientific">Altererythrobacter epoxidivorans</name>
    <dbReference type="NCBI Taxonomy" id="361183"/>
    <lineage>
        <taxon>Bacteria</taxon>
        <taxon>Pseudomonadati</taxon>
        <taxon>Pseudomonadota</taxon>
        <taxon>Alphaproteobacteria</taxon>
        <taxon>Sphingomonadales</taxon>
        <taxon>Erythrobacteraceae</taxon>
        <taxon>Altererythrobacter</taxon>
    </lineage>
</organism>
<dbReference type="STRING" id="361183.AMC99_00145"/>
<dbReference type="EMBL" id="CP012669">
    <property type="protein sequence ID" value="ALE15461.1"/>
    <property type="molecule type" value="Genomic_DNA"/>
</dbReference>
<reference evidence="1 2" key="1">
    <citation type="submission" date="2015-09" db="EMBL/GenBank/DDBJ databases">
        <title>Complete genome sequence of a benzo[a]pyrene-degrading bacterium Altererythrobacter epoxidivorans CGMCC 1.7731T.</title>
        <authorList>
            <person name="Li Z."/>
            <person name="Cheng H."/>
            <person name="Huo Y."/>
            <person name="Xu X."/>
        </authorList>
    </citation>
    <scope>NUCLEOTIDE SEQUENCE [LARGE SCALE GENOMIC DNA]</scope>
    <source>
        <strain evidence="1 2">CGMCC 1.7731</strain>
    </source>
</reference>
<keyword evidence="2" id="KW-1185">Reference proteome</keyword>
<dbReference type="Proteomes" id="UP000057938">
    <property type="component" value="Chromosome"/>
</dbReference>
<sequence>MAPARRQRTQFGRATRQEYKGSLSRINLDVLPASYVQWRCERAELPTDFCPGINAEGSA</sequence>
<proteinExistence type="predicted"/>
<evidence type="ECO:0000313" key="2">
    <source>
        <dbReference type="Proteomes" id="UP000057938"/>
    </source>
</evidence>
<name>A0A0M5KY10_9SPHN</name>
<dbReference type="KEGG" id="aep:AMC99_00145"/>
<protein>
    <submittedName>
        <fullName evidence="1">Uncharacterized protein</fullName>
    </submittedName>
</protein>
<evidence type="ECO:0000313" key="1">
    <source>
        <dbReference type="EMBL" id="ALE15461.1"/>
    </source>
</evidence>